<feature type="transmembrane region" description="Helical" evidence="1">
    <location>
        <begin position="228"/>
        <end position="246"/>
    </location>
</feature>
<keyword evidence="1" id="KW-0472">Membrane</keyword>
<evidence type="ECO:0008006" key="4">
    <source>
        <dbReference type="Google" id="ProtNLM"/>
    </source>
</evidence>
<sequence>MKSALQIPAVSAAAGAMSSRGKWLAGCAVGAWLLLVIVTLFAFSGSLLTLLMFHLSCALMLGLAFPRPRVFAYTFLAAFLFLGFWAKFVVHQIFQYPFIEPIGDFAATPAQWDRALAAAASAALGAALFRLLHLLRVRQAAVALPVASLQPRWYARAPLRAWTLLLALSLALYACNFHWAFYQTGVNPRHLLPFKLNAVSAWAAYCGIGLIFMLFADWESQRRPRYTWPLVLSLCALGIAMSVSLASRASMLFIIATLLLACVDGQPVRISVLWQRWSWRLPLTLALAFVASLTLVSAVRLQVYEVPQAPAVAVARTEQPALPPAPVASVTTPVSAVAPQASVPPVAQQKLQMDAPHMVRQVMLLSVDRWIGLEAMLALSASHEQSIALFVRGLKEDPALGVKALYQRLSHTQYQFQPDFTYLTLPGAPAVLFYSGSLLVVLVGMFALTGLVVGVEALAMWSTRSPLLAAFLSVLLANSICQMSFPRLGAIFVVMSSVAIFLLGLLLRGFREVGTK</sequence>
<feature type="transmembrane region" description="Helical" evidence="1">
    <location>
        <begin position="114"/>
        <end position="132"/>
    </location>
</feature>
<evidence type="ECO:0000313" key="3">
    <source>
        <dbReference type="Proteomes" id="UP000656319"/>
    </source>
</evidence>
<comment type="caution">
    <text evidence="2">The sequence shown here is derived from an EMBL/GenBank/DDBJ whole genome shotgun (WGS) entry which is preliminary data.</text>
</comment>
<organism evidence="2 3">
    <name type="scientific">Paraburkholderia hiiakae</name>
    <dbReference type="NCBI Taxonomy" id="1081782"/>
    <lineage>
        <taxon>Bacteria</taxon>
        <taxon>Pseudomonadati</taxon>
        <taxon>Pseudomonadota</taxon>
        <taxon>Betaproteobacteria</taxon>
        <taxon>Burkholderiales</taxon>
        <taxon>Burkholderiaceae</taxon>
        <taxon>Paraburkholderia</taxon>
    </lineage>
</organism>
<feature type="transmembrane region" description="Helical" evidence="1">
    <location>
        <begin position="431"/>
        <end position="455"/>
    </location>
</feature>
<feature type="transmembrane region" description="Helical" evidence="1">
    <location>
        <begin position="70"/>
        <end position="94"/>
    </location>
</feature>
<feature type="transmembrane region" description="Helical" evidence="1">
    <location>
        <begin position="194"/>
        <end position="216"/>
    </location>
</feature>
<gene>
    <name evidence="2" type="ORF">LMG27952_06928</name>
</gene>
<accession>A0ABN7IH92</accession>
<feature type="transmembrane region" description="Helical" evidence="1">
    <location>
        <begin position="491"/>
        <end position="510"/>
    </location>
</feature>
<feature type="transmembrane region" description="Helical" evidence="1">
    <location>
        <begin position="161"/>
        <end position="182"/>
    </location>
</feature>
<evidence type="ECO:0000313" key="2">
    <source>
        <dbReference type="EMBL" id="CAD6559640.1"/>
    </source>
</evidence>
<feature type="transmembrane region" description="Helical" evidence="1">
    <location>
        <begin position="281"/>
        <end position="301"/>
    </location>
</feature>
<protein>
    <recommendedName>
        <fullName evidence="4">O-antigen polysaccharide polymerase Wzy</fullName>
    </recommendedName>
</protein>
<dbReference type="RefSeq" id="WP_201700366.1">
    <property type="nucleotide sequence ID" value="NZ_CAJHCQ010000027.1"/>
</dbReference>
<evidence type="ECO:0000256" key="1">
    <source>
        <dbReference type="SAM" id="Phobius"/>
    </source>
</evidence>
<keyword evidence="3" id="KW-1185">Reference proteome</keyword>
<reference evidence="2 3" key="1">
    <citation type="submission" date="2020-10" db="EMBL/GenBank/DDBJ databases">
        <authorList>
            <person name="Peeters C."/>
        </authorList>
    </citation>
    <scope>NUCLEOTIDE SEQUENCE [LARGE SCALE GENOMIC DNA]</scope>
    <source>
        <strain evidence="2 3">LMG 27952</strain>
    </source>
</reference>
<keyword evidence="1" id="KW-1133">Transmembrane helix</keyword>
<name>A0ABN7IH92_9BURK</name>
<feature type="transmembrane region" description="Helical" evidence="1">
    <location>
        <begin position="31"/>
        <end position="63"/>
    </location>
</feature>
<proteinExistence type="predicted"/>
<keyword evidence="1" id="KW-0812">Transmembrane</keyword>
<dbReference type="Proteomes" id="UP000656319">
    <property type="component" value="Unassembled WGS sequence"/>
</dbReference>
<dbReference type="EMBL" id="CAJHCQ010000027">
    <property type="protein sequence ID" value="CAD6559640.1"/>
    <property type="molecule type" value="Genomic_DNA"/>
</dbReference>